<keyword evidence="6" id="KW-0479">Metal-binding</keyword>
<keyword evidence="4 14" id="KW-0444">Lipid biosynthesis</keyword>
<feature type="domain" description="Fatty acid desaturase" evidence="16">
    <location>
        <begin position="74"/>
        <end position="276"/>
    </location>
</feature>
<comment type="subcellular location">
    <subcellularLocation>
        <location evidence="2">Membrane</location>
        <topology evidence="2">Multi-pass membrane protein</topology>
    </subcellularLocation>
</comment>
<evidence type="ECO:0000256" key="6">
    <source>
        <dbReference type="ARBA" id="ARBA00022723"/>
    </source>
</evidence>
<comment type="domain">
    <text evidence="14">The histidine box domains are involved in binding the catalytic metal ions.</text>
</comment>
<evidence type="ECO:0000256" key="1">
    <source>
        <dbReference type="ARBA" id="ARBA00001954"/>
    </source>
</evidence>
<protein>
    <submittedName>
        <fullName evidence="18">Stearoyl-CoA desaturase 5</fullName>
    </submittedName>
</protein>
<evidence type="ECO:0000256" key="9">
    <source>
        <dbReference type="ARBA" id="ARBA00023002"/>
    </source>
</evidence>
<dbReference type="KEGG" id="char:105899668"/>
<dbReference type="Pfam" id="PF00487">
    <property type="entry name" value="FA_desaturase"/>
    <property type="match status" value="1"/>
</dbReference>
<dbReference type="InterPro" id="IPR005804">
    <property type="entry name" value="FA_desaturase_dom"/>
</dbReference>
<keyword evidence="10" id="KW-0408">Iron</keyword>
<evidence type="ECO:0000256" key="8">
    <source>
        <dbReference type="ARBA" id="ARBA00022989"/>
    </source>
</evidence>
<comment type="similarity">
    <text evidence="3 14">Belongs to the fatty acid desaturase type 1 family.</text>
</comment>
<keyword evidence="12 15" id="KW-0472">Membrane</keyword>
<evidence type="ECO:0000256" key="15">
    <source>
        <dbReference type="SAM" id="Phobius"/>
    </source>
</evidence>
<keyword evidence="7" id="KW-0276">Fatty acid metabolism</keyword>
<evidence type="ECO:0000256" key="12">
    <source>
        <dbReference type="ARBA" id="ARBA00023136"/>
    </source>
</evidence>
<dbReference type="PANTHER" id="PTHR11351">
    <property type="entry name" value="ACYL-COA DESATURASE"/>
    <property type="match status" value="1"/>
</dbReference>
<evidence type="ECO:0000259" key="16">
    <source>
        <dbReference type="Pfam" id="PF00487"/>
    </source>
</evidence>
<dbReference type="GO" id="GO:0006636">
    <property type="term" value="P:unsaturated fatty acid biosynthetic process"/>
    <property type="evidence" value="ECO:0007669"/>
    <property type="project" value="TreeGrafter"/>
</dbReference>
<dbReference type="GO" id="GO:0004768">
    <property type="term" value="F:stearoyl-CoA 9-desaturase activity"/>
    <property type="evidence" value="ECO:0007669"/>
    <property type="project" value="TreeGrafter"/>
</dbReference>
<proteinExistence type="inferred from homology"/>
<dbReference type="OrthoDB" id="10260134at2759"/>
<dbReference type="GO" id="GO:0005789">
    <property type="term" value="C:endoplasmic reticulum membrane"/>
    <property type="evidence" value="ECO:0007669"/>
    <property type="project" value="TreeGrafter"/>
</dbReference>
<dbReference type="GO" id="GO:0005506">
    <property type="term" value="F:iron ion binding"/>
    <property type="evidence" value="ECO:0007669"/>
    <property type="project" value="TreeGrafter"/>
</dbReference>
<evidence type="ECO:0000256" key="10">
    <source>
        <dbReference type="ARBA" id="ARBA00023004"/>
    </source>
</evidence>
<feature type="transmembrane region" description="Helical" evidence="15">
    <location>
        <begin position="214"/>
        <end position="235"/>
    </location>
</feature>
<accession>A0A6P3VVV7</accession>
<evidence type="ECO:0000313" key="18">
    <source>
        <dbReference type="RefSeq" id="XP_012682373.1"/>
    </source>
</evidence>
<dbReference type="PANTHER" id="PTHR11351:SF100">
    <property type="entry name" value="STEAROYL-COA DESATURASE 5"/>
    <property type="match status" value="1"/>
</dbReference>
<sequence>MVAVRRQCAVREEDVLSADKEGNCDETEPKSTNYKGDDVQGIVWRNVILMILLHSASIYSLFLIPVARPLTLAWSYVYFLITALGVTAGAHRLWSHRSYKAKLPLRVFLVAANCMAFQNDIFEWSRDHRVHHKYSETNADPHNARRGFFFAHIGWLFVRKHRDVIEKGRKLDTSDLLADPVVVFQRRYYKTLVLVMCFLVPTLVPWYFWGESLWNSYFLASILRYTVSLNVTWLVNSAAHMYGNRPYDITINPRENSFVTLGAIGEGFHNFHHTFPFDYSASEFGFRFNPTTCFINLMCWLGLASDCKKASAEMVQARKCRTGEGTS</sequence>
<organism evidence="17 18">
    <name type="scientific">Clupea harengus</name>
    <name type="common">Atlantic herring</name>
    <dbReference type="NCBI Taxonomy" id="7950"/>
    <lineage>
        <taxon>Eukaryota</taxon>
        <taxon>Metazoa</taxon>
        <taxon>Chordata</taxon>
        <taxon>Craniata</taxon>
        <taxon>Vertebrata</taxon>
        <taxon>Euteleostomi</taxon>
        <taxon>Actinopterygii</taxon>
        <taxon>Neopterygii</taxon>
        <taxon>Teleostei</taxon>
        <taxon>Clupei</taxon>
        <taxon>Clupeiformes</taxon>
        <taxon>Clupeoidei</taxon>
        <taxon>Clupeidae</taxon>
        <taxon>Clupea</taxon>
    </lineage>
</organism>
<name>A0A6P3VVV7_CLUHA</name>
<evidence type="ECO:0000256" key="7">
    <source>
        <dbReference type="ARBA" id="ARBA00022832"/>
    </source>
</evidence>
<keyword evidence="11" id="KW-0443">Lipid metabolism</keyword>
<evidence type="ECO:0000256" key="2">
    <source>
        <dbReference type="ARBA" id="ARBA00004141"/>
    </source>
</evidence>
<dbReference type="GeneID" id="105899668"/>
<dbReference type="InterPro" id="IPR015876">
    <property type="entry name" value="Acyl-CoA_DS"/>
</dbReference>
<feature type="transmembrane region" description="Helical" evidence="15">
    <location>
        <begin position="73"/>
        <end position="94"/>
    </location>
</feature>
<feature type="transmembrane region" description="Helical" evidence="15">
    <location>
        <begin position="47"/>
        <end position="67"/>
    </location>
</feature>
<dbReference type="InterPro" id="IPR001522">
    <property type="entry name" value="FADS-1_CS"/>
</dbReference>
<reference evidence="18" key="1">
    <citation type="submission" date="2025-08" db="UniProtKB">
        <authorList>
            <consortium name="RefSeq"/>
        </authorList>
    </citation>
    <scope>IDENTIFICATION</scope>
</reference>
<dbReference type="AlphaFoldDB" id="A0A6P3VVV7"/>
<keyword evidence="9 14" id="KW-0560">Oxidoreductase</keyword>
<gene>
    <name evidence="18" type="primary">LOC105899668</name>
</gene>
<keyword evidence="8 15" id="KW-1133">Transmembrane helix</keyword>
<dbReference type="Proteomes" id="UP000515152">
    <property type="component" value="Chromosome 12"/>
</dbReference>
<evidence type="ECO:0000256" key="14">
    <source>
        <dbReference type="RuleBase" id="RU000581"/>
    </source>
</evidence>
<comment type="cofactor">
    <cofactor evidence="1 14">
        <name>Fe(2+)</name>
        <dbReference type="ChEBI" id="CHEBI:29033"/>
    </cofactor>
</comment>
<evidence type="ECO:0000256" key="11">
    <source>
        <dbReference type="ARBA" id="ARBA00023098"/>
    </source>
</evidence>
<feature type="transmembrane region" description="Helical" evidence="15">
    <location>
        <begin position="188"/>
        <end position="208"/>
    </location>
</feature>
<keyword evidence="13 14" id="KW-0275">Fatty acid biosynthesis</keyword>
<evidence type="ECO:0000313" key="17">
    <source>
        <dbReference type="Proteomes" id="UP000515152"/>
    </source>
</evidence>
<evidence type="ECO:0000256" key="13">
    <source>
        <dbReference type="ARBA" id="ARBA00023160"/>
    </source>
</evidence>
<evidence type="ECO:0000256" key="3">
    <source>
        <dbReference type="ARBA" id="ARBA00009295"/>
    </source>
</evidence>
<evidence type="ECO:0000256" key="4">
    <source>
        <dbReference type="ARBA" id="ARBA00022516"/>
    </source>
</evidence>
<dbReference type="PRINTS" id="PR00075">
    <property type="entry name" value="FACDDSATRASE"/>
</dbReference>
<dbReference type="CDD" id="cd03505">
    <property type="entry name" value="Delta9-FADS-like"/>
    <property type="match status" value="1"/>
</dbReference>
<dbReference type="PROSITE" id="PS00476">
    <property type="entry name" value="FATTY_ACID_DESATUR_1"/>
    <property type="match status" value="1"/>
</dbReference>
<dbReference type="RefSeq" id="XP_012682373.1">
    <property type="nucleotide sequence ID" value="XM_012826919.3"/>
</dbReference>
<keyword evidence="5 14" id="KW-0812">Transmembrane</keyword>
<evidence type="ECO:0000256" key="5">
    <source>
        <dbReference type="ARBA" id="ARBA00022692"/>
    </source>
</evidence>
<keyword evidence="17" id="KW-1185">Reference proteome</keyword>